<dbReference type="SUPFAM" id="SSF51445">
    <property type="entry name" value="(Trans)glycosidases"/>
    <property type="match status" value="1"/>
</dbReference>
<proteinExistence type="predicted"/>
<keyword evidence="5" id="KW-1185">Reference proteome</keyword>
<dbReference type="Proteomes" id="UP000317421">
    <property type="component" value="Unassembled WGS sequence"/>
</dbReference>
<evidence type="ECO:0000259" key="3">
    <source>
        <dbReference type="SMART" id="SM00642"/>
    </source>
</evidence>
<reference evidence="4 5" key="1">
    <citation type="submission" date="2019-02" db="EMBL/GenBank/DDBJ databases">
        <title>Deep-cultivation of Planctomycetes and their phenomic and genomic characterization uncovers novel biology.</title>
        <authorList>
            <person name="Wiegand S."/>
            <person name="Jogler M."/>
            <person name="Boedeker C."/>
            <person name="Pinto D."/>
            <person name="Vollmers J."/>
            <person name="Rivas-Marin E."/>
            <person name="Kohn T."/>
            <person name="Peeters S.H."/>
            <person name="Heuer A."/>
            <person name="Rast P."/>
            <person name="Oberbeckmann S."/>
            <person name="Bunk B."/>
            <person name="Jeske O."/>
            <person name="Meyerdierks A."/>
            <person name="Storesund J.E."/>
            <person name="Kallscheuer N."/>
            <person name="Luecker S."/>
            <person name="Lage O.M."/>
            <person name="Pohl T."/>
            <person name="Merkel B.J."/>
            <person name="Hornburger P."/>
            <person name="Mueller R.-W."/>
            <person name="Bruemmer F."/>
            <person name="Labrenz M."/>
            <person name="Spormann A.M."/>
            <person name="Op Den Camp H."/>
            <person name="Overmann J."/>
            <person name="Amann R."/>
            <person name="Jetten M.S.M."/>
            <person name="Mascher T."/>
            <person name="Medema M.H."/>
            <person name="Devos D.P."/>
            <person name="Kaster A.-K."/>
            <person name="Ovreas L."/>
            <person name="Rohde M."/>
            <person name="Galperin M.Y."/>
            <person name="Jogler C."/>
        </authorList>
    </citation>
    <scope>NUCLEOTIDE SEQUENCE [LARGE SCALE GENOMIC DNA]</scope>
    <source>
        <strain evidence="4 5">Pla108</strain>
    </source>
</reference>
<dbReference type="OrthoDB" id="9805159at2"/>
<accession>A0A5C5ZXB0</accession>
<keyword evidence="1 4" id="KW-0378">Hydrolase</keyword>
<dbReference type="AlphaFoldDB" id="A0A5C5ZXB0"/>
<dbReference type="Pfam" id="PF00128">
    <property type="entry name" value="Alpha-amylase"/>
    <property type="match status" value="1"/>
</dbReference>
<dbReference type="GO" id="GO:0005975">
    <property type="term" value="P:carbohydrate metabolic process"/>
    <property type="evidence" value="ECO:0007669"/>
    <property type="project" value="InterPro"/>
</dbReference>
<comment type="caution">
    <text evidence="4">The sequence shown here is derived from an EMBL/GenBank/DDBJ whole genome shotgun (WGS) entry which is preliminary data.</text>
</comment>
<evidence type="ECO:0000256" key="2">
    <source>
        <dbReference type="ARBA" id="ARBA00023295"/>
    </source>
</evidence>
<dbReference type="InterPro" id="IPR017853">
    <property type="entry name" value="GH"/>
</dbReference>
<dbReference type="PANTHER" id="PTHR10357">
    <property type="entry name" value="ALPHA-AMYLASE FAMILY MEMBER"/>
    <property type="match status" value="1"/>
</dbReference>
<dbReference type="Gene3D" id="3.20.20.80">
    <property type="entry name" value="Glycosidases"/>
    <property type="match status" value="1"/>
</dbReference>
<feature type="domain" description="Glycosyl hydrolase family 13 catalytic" evidence="3">
    <location>
        <begin position="5"/>
        <end position="359"/>
    </location>
</feature>
<gene>
    <name evidence="4" type="primary">nplT</name>
    <name evidence="4" type="ORF">Pla108_41900</name>
</gene>
<dbReference type="InterPro" id="IPR006047">
    <property type="entry name" value="GH13_cat_dom"/>
</dbReference>
<evidence type="ECO:0000313" key="4">
    <source>
        <dbReference type="EMBL" id="TWT91780.1"/>
    </source>
</evidence>
<keyword evidence="2 4" id="KW-0326">Glycosidase</keyword>
<dbReference type="GO" id="GO:0031216">
    <property type="term" value="F:neopullulanase activity"/>
    <property type="evidence" value="ECO:0007669"/>
    <property type="project" value="UniProtKB-EC"/>
</dbReference>
<protein>
    <submittedName>
        <fullName evidence="4">Neopullulanase</fullName>
        <ecNumber evidence="4">3.2.1.135</ecNumber>
    </submittedName>
</protein>
<sequence>MTASAVWYHLFPLGFLEAQERNPDPGGEAVAVTHRLPMLVGWLDYLVDLGVTGVLLGPVFESETHGYDTVDPLSIDRRLGDETDLVALIEECHRRSLAVGLDAVLHHVGRGHPYFQDVLARGEQSHYRDWFEIDFSRPGHDGFSYANFEGHGQLVKLNHGNPRVLDWAVDFASYWIERGIDAYRLDAAYALPTEFVSAFANRVRGFRSDLFLVGEVIHGDYGRIAKRARLHSVTQYELWKAIWSSLNEGNFFELAHALERHAGFCEHFRPWNFLGNHDTTRIATQLHDQRLGDHALVLLLTLPGVPAVYAGDEQVAEGRKYDREGGDAEVRSPPPQKPGELFGERLVKYQRHQQMIALRRERPWLATGTVRVLELQNRLMTYEVRSEGASVFVALSAEDGPTTVRLPSGLSPVAGNADPHLPPHGWGVWASD</sequence>
<dbReference type="RefSeq" id="WP_146446859.1">
    <property type="nucleotide sequence ID" value="NZ_SJPR01000015.1"/>
</dbReference>
<name>A0A5C5ZXB0_9BACT</name>
<dbReference type="EC" id="3.2.1.135" evidence="4"/>
<dbReference type="PANTHER" id="PTHR10357:SF210">
    <property type="entry name" value="MALTODEXTRIN GLUCOSIDASE"/>
    <property type="match status" value="1"/>
</dbReference>
<dbReference type="SMART" id="SM00642">
    <property type="entry name" value="Aamy"/>
    <property type="match status" value="1"/>
</dbReference>
<evidence type="ECO:0000313" key="5">
    <source>
        <dbReference type="Proteomes" id="UP000317421"/>
    </source>
</evidence>
<organism evidence="4 5">
    <name type="scientific">Botrimarina colliarenosi</name>
    <dbReference type="NCBI Taxonomy" id="2528001"/>
    <lineage>
        <taxon>Bacteria</taxon>
        <taxon>Pseudomonadati</taxon>
        <taxon>Planctomycetota</taxon>
        <taxon>Planctomycetia</taxon>
        <taxon>Pirellulales</taxon>
        <taxon>Lacipirellulaceae</taxon>
        <taxon>Botrimarina</taxon>
    </lineage>
</organism>
<dbReference type="EMBL" id="SJPR01000015">
    <property type="protein sequence ID" value="TWT91780.1"/>
    <property type="molecule type" value="Genomic_DNA"/>
</dbReference>
<evidence type="ECO:0000256" key="1">
    <source>
        <dbReference type="ARBA" id="ARBA00022801"/>
    </source>
</evidence>